<keyword evidence="3" id="KW-1185">Reference proteome</keyword>
<organism evidence="2 3">
    <name type="scientific">Thiobacillus denitrificans</name>
    <dbReference type="NCBI Taxonomy" id="36861"/>
    <lineage>
        <taxon>Bacteria</taxon>
        <taxon>Pseudomonadati</taxon>
        <taxon>Pseudomonadota</taxon>
        <taxon>Betaproteobacteria</taxon>
        <taxon>Nitrosomonadales</taxon>
        <taxon>Thiobacillaceae</taxon>
        <taxon>Thiobacillus</taxon>
    </lineage>
</organism>
<sequence length="145" mass="16192">MTKIRILAANSGNATLFAADSPTAPLTELMTFDNPEARAKQMKLTSDRPGRSFDSHGEGRHAMEVQVEPKEQEQIRFAKLIADRLERGRVDNDFKRLVVVAAPAFLGQLRTNFGAPLSSLVSLEMDKDYTALRPVDLRARLPERL</sequence>
<evidence type="ECO:0000313" key="2">
    <source>
        <dbReference type="EMBL" id="KVW93063.1"/>
    </source>
</evidence>
<gene>
    <name evidence="2" type="ORF">ABW22_15185</name>
</gene>
<dbReference type="OrthoDB" id="329419at2"/>
<dbReference type="InterPro" id="IPR019291">
    <property type="entry name" value="Host_attachment_protein"/>
</dbReference>
<accession>A0A119CU85</accession>
<comment type="caution">
    <text evidence="2">The sequence shown here is derived from an EMBL/GenBank/DDBJ whole genome shotgun (WGS) entry which is preliminary data.</text>
</comment>
<dbReference type="Pfam" id="PF10116">
    <property type="entry name" value="Host_attach"/>
    <property type="match status" value="1"/>
</dbReference>
<evidence type="ECO:0000313" key="3">
    <source>
        <dbReference type="Proteomes" id="UP000064243"/>
    </source>
</evidence>
<name>A0A119CU85_THIDE</name>
<reference evidence="2 3" key="1">
    <citation type="journal article" date="2015" name="Appl. Environ. Microbiol.">
        <title>Aerobic and Anaerobic Thiosulfate Oxidation by a Cold-Adapted, Subglacial Chemoautotroph.</title>
        <authorList>
            <person name="Harrold Z.R."/>
            <person name="Skidmore M.L."/>
            <person name="Hamilton T.L."/>
            <person name="Desch L."/>
            <person name="Amada K."/>
            <person name="van Gelder W."/>
            <person name="Glover K."/>
            <person name="Roden E.E."/>
            <person name="Boyd E.S."/>
        </authorList>
    </citation>
    <scope>NUCLEOTIDE SEQUENCE [LARGE SCALE GENOMIC DNA]</scope>
    <source>
        <strain evidence="2 3">RG</strain>
    </source>
</reference>
<dbReference type="PATRIC" id="fig|36861.3.peg.2883"/>
<dbReference type="EMBL" id="LDUG01000052">
    <property type="protein sequence ID" value="KVW93063.1"/>
    <property type="molecule type" value="Genomic_DNA"/>
</dbReference>
<proteinExistence type="predicted"/>
<evidence type="ECO:0000256" key="1">
    <source>
        <dbReference type="SAM" id="MobiDB-lite"/>
    </source>
</evidence>
<evidence type="ECO:0008006" key="4">
    <source>
        <dbReference type="Google" id="ProtNLM"/>
    </source>
</evidence>
<feature type="region of interest" description="Disordered" evidence="1">
    <location>
        <begin position="39"/>
        <end position="60"/>
    </location>
</feature>
<dbReference type="Proteomes" id="UP000064243">
    <property type="component" value="Unassembled WGS sequence"/>
</dbReference>
<dbReference type="AlphaFoldDB" id="A0A119CU85"/>
<protein>
    <recommendedName>
        <fullName evidence="4">Host attachment protein</fullName>
    </recommendedName>
</protein>